<dbReference type="GO" id="GO:0006094">
    <property type="term" value="P:gluconeogenesis"/>
    <property type="evidence" value="ECO:0007669"/>
    <property type="project" value="UniProtKB-UniPathway"/>
</dbReference>
<dbReference type="Pfam" id="PF01293">
    <property type="entry name" value="PEPCK_ATP"/>
    <property type="match status" value="1"/>
</dbReference>
<evidence type="ECO:0000256" key="7">
    <source>
        <dbReference type="ARBA" id="ARBA00022793"/>
    </source>
</evidence>
<keyword evidence="7" id="KW-0210">Decarboxylase</keyword>
<keyword evidence="12" id="KW-0670">Pyruvate</keyword>
<evidence type="ECO:0000256" key="1">
    <source>
        <dbReference type="ARBA" id="ARBA00004742"/>
    </source>
</evidence>
<dbReference type="Gene3D" id="3.90.228.20">
    <property type="match status" value="1"/>
</dbReference>
<sequence length="671" mass="75022">MWSGVLSQPDQKQHADSCLPVSASLCRCLDQKETLCLAFDVAVQCHLGAMRCRQVRFSVRIGCAMLEVTMDALCRTKCLQFPRPAAAEVCAILSRRIKNAQKANTPRMLATHILLVYPARAADDIDDKCVLVGWVGATRRQGEARFRPTHVNSSKSDHSTSSHDKSRHNAAPRALDVASDQAKNRKSEAFREPVGNGGRTPTARTYTGLRSLMQQVLRVIRDIGIGKGGIKQGAVRRVAASTQLAPSSRVPGFPVMPHLLSTPHVTPHIFGYPGKYEEPQDNGLIGKDLEYFSDAGFDMSKIHLKRNAPVAQLYEDAVRYEGAVISSSGALINFSGKKTGRSPKDKRIVYEETSKDDIWWGPVNIKMDEHTFEINRERAIDYLNTRDLVYVFDGYAGWDPRYRIKVRVVCARAYHHNMLIRPTEEELANWGEPDFIIYNAGQFPANRFTTGMTSTTSVEINFKRMEMVILGTEYADISNGLDHFSRPCLQHYLQPVKFNTLSLHSSANVGIEKQDVTLFFGLSGTGKTTLSTDPRRQLIGDDEHVWSDHGVFNIEGGCYAKCINLSGEKEPEIYNAIRFGSILENVVYNPSNRIPDYDDVSITENTRCAYPIEFIPGAKSEYSVRMTVGFVRLTSVPSSLLFSQPALEHHHAHLRRIRCSSTRQQAHSRAG</sequence>
<keyword evidence="12" id="KW-0418">Kinase</keyword>
<keyword evidence="9" id="KW-0456">Lyase</keyword>
<evidence type="ECO:0000256" key="10">
    <source>
        <dbReference type="ARBA" id="ARBA00047371"/>
    </source>
</evidence>
<evidence type="ECO:0000256" key="5">
    <source>
        <dbReference type="ARBA" id="ARBA00022432"/>
    </source>
</evidence>
<feature type="compositionally biased region" description="Basic and acidic residues" evidence="11">
    <location>
        <begin position="182"/>
        <end position="191"/>
    </location>
</feature>
<dbReference type="SUPFAM" id="SSF53795">
    <property type="entry name" value="PEP carboxykinase-like"/>
    <property type="match status" value="1"/>
</dbReference>
<comment type="caution">
    <text evidence="12">The sequence shown here is derived from an EMBL/GenBank/DDBJ whole genome shotgun (WGS) entry which is preliminary data.</text>
</comment>
<keyword evidence="5" id="KW-0312">Gluconeogenesis</keyword>
<evidence type="ECO:0000256" key="3">
    <source>
        <dbReference type="ARBA" id="ARBA00012363"/>
    </source>
</evidence>
<comment type="catalytic activity">
    <reaction evidence="10">
        <text>oxaloacetate + ATP = phosphoenolpyruvate + ADP + CO2</text>
        <dbReference type="Rhea" id="RHEA:18617"/>
        <dbReference type="ChEBI" id="CHEBI:16452"/>
        <dbReference type="ChEBI" id="CHEBI:16526"/>
        <dbReference type="ChEBI" id="CHEBI:30616"/>
        <dbReference type="ChEBI" id="CHEBI:58702"/>
        <dbReference type="ChEBI" id="CHEBI:456216"/>
        <dbReference type="EC" id="4.1.1.49"/>
    </reaction>
</comment>
<reference evidence="12 13" key="1">
    <citation type="journal article" date="2013" name="Nat. Commun.">
        <title>The evolution and pathogenic mechanisms of the rice sheath blight pathogen.</title>
        <authorList>
            <person name="Zheng A."/>
            <person name="Lin R."/>
            <person name="Xu L."/>
            <person name="Qin P."/>
            <person name="Tang C."/>
            <person name="Ai P."/>
            <person name="Zhang D."/>
            <person name="Liu Y."/>
            <person name="Sun Z."/>
            <person name="Feng H."/>
            <person name="Wang Y."/>
            <person name="Chen Y."/>
            <person name="Liang X."/>
            <person name="Fu R."/>
            <person name="Li Q."/>
            <person name="Zhang J."/>
            <person name="Yu X."/>
            <person name="Xie Z."/>
            <person name="Ding L."/>
            <person name="Guan P."/>
            <person name="Tang J."/>
            <person name="Liang Y."/>
            <person name="Wang S."/>
            <person name="Deng Q."/>
            <person name="Li S."/>
            <person name="Zhu J."/>
            <person name="Wang L."/>
            <person name="Liu H."/>
            <person name="Li P."/>
        </authorList>
    </citation>
    <scope>NUCLEOTIDE SEQUENCE [LARGE SCALE GENOMIC DNA]</scope>
    <source>
        <strain evidence="13">AG-1 IA</strain>
    </source>
</reference>
<protein>
    <recommendedName>
        <fullName evidence="4">Phosphoenolpyruvate carboxykinase (ATP)</fullName>
        <ecNumber evidence="3">4.1.1.49</ecNumber>
    </recommendedName>
</protein>
<dbReference type="InterPro" id="IPR013035">
    <property type="entry name" value="PEP_carboxykinase_C"/>
</dbReference>
<comment type="similarity">
    <text evidence="2">Belongs to the phosphoenolpyruvate carboxykinase (ATP) family.</text>
</comment>
<comment type="pathway">
    <text evidence="1">Carbohydrate biosynthesis; gluconeogenesis.</text>
</comment>
<dbReference type="GO" id="GO:0004612">
    <property type="term" value="F:phosphoenolpyruvate carboxykinase (ATP) activity"/>
    <property type="evidence" value="ECO:0007669"/>
    <property type="project" value="UniProtKB-EC"/>
</dbReference>
<dbReference type="AlphaFoldDB" id="L8WJU1"/>
<dbReference type="InterPro" id="IPR001272">
    <property type="entry name" value="PEP_carboxykinase_ATP"/>
</dbReference>
<evidence type="ECO:0000256" key="9">
    <source>
        <dbReference type="ARBA" id="ARBA00023239"/>
    </source>
</evidence>
<dbReference type="EMBL" id="AFRT01002162">
    <property type="protein sequence ID" value="ELU38456.1"/>
    <property type="molecule type" value="Genomic_DNA"/>
</dbReference>
<dbReference type="OrthoDB" id="184182at2759"/>
<dbReference type="PANTHER" id="PTHR30031:SF0">
    <property type="entry name" value="PHOSPHOENOLPYRUVATE CARBOXYKINASE (ATP)"/>
    <property type="match status" value="1"/>
</dbReference>
<dbReference type="PROSITE" id="PS00532">
    <property type="entry name" value="PEPCK_ATP"/>
    <property type="match status" value="1"/>
</dbReference>
<dbReference type="Proteomes" id="UP000011668">
    <property type="component" value="Unassembled WGS sequence"/>
</dbReference>
<evidence type="ECO:0000256" key="11">
    <source>
        <dbReference type="SAM" id="MobiDB-lite"/>
    </source>
</evidence>
<dbReference type="UniPathway" id="UPA00138"/>
<name>L8WJU1_THACA</name>
<evidence type="ECO:0000256" key="4">
    <source>
        <dbReference type="ARBA" id="ARBA00021932"/>
    </source>
</evidence>
<dbReference type="GO" id="GO:0005829">
    <property type="term" value="C:cytosol"/>
    <property type="evidence" value="ECO:0007669"/>
    <property type="project" value="TreeGrafter"/>
</dbReference>
<dbReference type="InterPro" id="IPR015994">
    <property type="entry name" value="PEPCK_ATP_CS"/>
</dbReference>
<keyword evidence="13" id="KW-1185">Reference proteome</keyword>
<dbReference type="STRING" id="983506.L8WJU1"/>
<keyword evidence="12" id="KW-0808">Transferase</keyword>
<evidence type="ECO:0000313" key="13">
    <source>
        <dbReference type="Proteomes" id="UP000011668"/>
    </source>
</evidence>
<evidence type="ECO:0000256" key="8">
    <source>
        <dbReference type="ARBA" id="ARBA00022840"/>
    </source>
</evidence>
<dbReference type="FunFam" id="2.170.8.10:FF:000001">
    <property type="entry name" value="Phosphoenolpyruvate carboxykinase (ATP)"/>
    <property type="match status" value="1"/>
</dbReference>
<feature type="compositionally biased region" description="Basic and acidic residues" evidence="11">
    <location>
        <begin position="155"/>
        <end position="164"/>
    </location>
</feature>
<evidence type="ECO:0000256" key="2">
    <source>
        <dbReference type="ARBA" id="ARBA00006052"/>
    </source>
</evidence>
<dbReference type="GO" id="GO:0005524">
    <property type="term" value="F:ATP binding"/>
    <property type="evidence" value="ECO:0007669"/>
    <property type="project" value="UniProtKB-KW"/>
</dbReference>
<dbReference type="HOGENOM" id="CLU_409495_0_0_1"/>
<dbReference type="Gene3D" id="2.170.8.10">
    <property type="entry name" value="Phosphoenolpyruvate Carboxykinase, domain 2"/>
    <property type="match status" value="1"/>
</dbReference>
<evidence type="ECO:0000313" key="12">
    <source>
        <dbReference type="EMBL" id="ELU38456.1"/>
    </source>
</evidence>
<dbReference type="EC" id="4.1.1.49" evidence="3"/>
<keyword evidence="8" id="KW-0067">ATP-binding</keyword>
<dbReference type="GO" id="GO:0016301">
    <property type="term" value="F:kinase activity"/>
    <property type="evidence" value="ECO:0007669"/>
    <property type="project" value="UniProtKB-KW"/>
</dbReference>
<keyword evidence="6" id="KW-0547">Nucleotide-binding</keyword>
<proteinExistence type="inferred from homology"/>
<gene>
    <name evidence="12" type="ORF">AG1IA_07516</name>
</gene>
<dbReference type="SUPFAM" id="SSF68923">
    <property type="entry name" value="PEP carboxykinase N-terminal domain"/>
    <property type="match status" value="1"/>
</dbReference>
<dbReference type="InterPro" id="IPR008210">
    <property type="entry name" value="PEP_carboxykinase_N"/>
</dbReference>
<feature type="region of interest" description="Disordered" evidence="11">
    <location>
        <begin position="145"/>
        <end position="203"/>
    </location>
</feature>
<dbReference type="Gene3D" id="3.40.449.10">
    <property type="entry name" value="Phosphoenolpyruvate Carboxykinase, domain 1"/>
    <property type="match status" value="1"/>
</dbReference>
<dbReference type="PANTHER" id="PTHR30031">
    <property type="entry name" value="PHOSPHOENOLPYRUVATE CARBOXYKINASE ATP"/>
    <property type="match status" value="1"/>
</dbReference>
<accession>L8WJU1</accession>
<organism evidence="12 13">
    <name type="scientific">Thanatephorus cucumeris (strain AG1-IA)</name>
    <name type="common">Rice sheath blight fungus</name>
    <name type="synonym">Rhizoctonia solani</name>
    <dbReference type="NCBI Taxonomy" id="983506"/>
    <lineage>
        <taxon>Eukaryota</taxon>
        <taxon>Fungi</taxon>
        <taxon>Dikarya</taxon>
        <taxon>Basidiomycota</taxon>
        <taxon>Agaricomycotina</taxon>
        <taxon>Agaricomycetes</taxon>
        <taxon>Cantharellales</taxon>
        <taxon>Ceratobasidiaceae</taxon>
        <taxon>Rhizoctonia</taxon>
        <taxon>Rhizoctonia solani AG-1</taxon>
    </lineage>
</organism>
<evidence type="ECO:0000256" key="6">
    <source>
        <dbReference type="ARBA" id="ARBA00022741"/>
    </source>
</evidence>